<dbReference type="RefSeq" id="WP_084118851.1">
    <property type="nucleotide sequence ID" value="NZ_LT838813.1"/>
</dbReference>
<dbReference type="OrthoDB" id="983125at2"/>
<proteinExistence type="predicted"/>
<protein>
    <submittedName>
        <fullName evidence="2">Uncharacterized protein</fullName>
    </submittedName>
</protein>
<feature type="transmembrane region" description="Helical" evidence="1">
    <location>
        <begin position="7"/>
        <end position="24"/>
    </location>
</feature>
<keyword evidence="1" id="KW-0812">Transmembrane</keyword>
<dbReference type="Proteomes" id="UP000192333">
    <property type="component" value="Chromosome I"/>
</dbReference>
<gene>
    <name evidence="2" type="ORF">SAMN00777080_0538</name>
</gene>
<keyword evidence="1" id="KW-1133">Transmembrane helix</keyword>
<sequence>MKLTDIILLSLSAALVIVGTHLTITLGLTASYPVFMFAVVLLFWYRYRKNNQLVKEGSDSIEKTKKSKTKGRK</sequence>
<dbReference type="EMBL" id="LT838813">
    <property type="protein sequence ID" value="SMD42002.1"/>
    <property type="molecule type" value="Genomic_DNA"/>
</dbReference>
<accession>A0A1W2H044</accession>
<dbReference type="AlphaFoldDB" id="A0A1W2H044"/>
<evidence type="ECO:0000313" key="2">
    <source>
        <dbReference type="EMBL" id="SMD42002.1"/>
    </source>
</evidence>
<reference evidence="3" key="1">
    <citation type="submission" date="2017-04" db="EMBL/GenBank/DDBJ databases">
        <authorList>
            <person name="Varghese N."/>
            <person name="Submissions S."/>
        </authorList>
    </citation>
    <scope>NUCLEOTIDE SEQUENCE [LARGE SCALE GENOMIC DNA]</scope>
    <source>
        <strain evidence="3">DSM 16537</strain>
    </source>
</reference>
<keyword evidence="3" id="KW-1185">Reference proteome</keyword>
<keyword evidence="1" id="KW-0472">Membrane</keyword>
<organism evidence="2 3">
    <name type="scientific">Aquiflexum balticum DSM 16537</name>
    <dbReference type="NCBI Taxonomy" id="758820"/>
    <lineage>
        <taxon>Bacteria</taxon>
        <taxon>Pseudomonadati</taxon>
        <taxon>Bacteroidota</taxon>
        <taxon>Cytophagia</taxon>
        <taxon>Cytophagales</taxon>
        <taxon>Cyclobacteriaceae</taxon>
        <taxon>Aquiflexum</taxon>
    </lineage>
</organism>
<evidence type="ECO:0000313" key="3">
    <source>
        <dbReference type="Proteomes" id="UP000192333"/>
    </source>
</evidence>
<dbReference type="STRING" id="758820.SAMN00777080_0538"/>
<name>A0A1W2H044_9BACT</name>
<evidence type="ECO:0000256" key="1">
    <source>
        <dbReference type="SAM" id="Phobius"/>
    </source>
</evidence>
<feature type="transmembrane region" description="Helical" evidence="1">
    <location>
        <begin position="30"/>
        <end position="47"/>
    </location>
</feature>